<feature type="region of interest" description="Disordered" evidence="1">
    <location>
        <begin position="29"/>
        <end position="84"/>
    </location>
</feature>
<organism evidence="2 3">
    <name type="scientific">Cyclotella atomus</name>
    <dbReference type="NCBI Taxonomy" id="382360"/>
    <lineage>
        <taxon>Eukaryota</taxon>
        <taxon>Sar</taxon>
        <taxon>Stramenopiles</taxon>
        <taxon>Ochrophyta</taxon>
        <taxon>Bacillariophyta</taxon>
        <taxon>Coscinodiscophyceae</taxon>
        <taxon>Thalassiosirophycidae</taxon>
        <taxon>Stephanodiscales</taxon>
        <taxon>Stephanodiscaceae</taxon>
        <taxon>Cyclotella</taxon>
    </lineage>
</organism>
<comment type="caution">
    <text evidence="2">The sequence shown here is derived from an EMBL/GenBank/DDBJ whole genome shotgun (WGS) entry which is preliminary data.</text>
</comment>
<dbReference type="AlphaFoldDB" id="A0ABD3NMP9"/>
<evidence type="ECO:0000313" key="2">
    <source>
        <dbReference type="EMBL" id="KAL3776031.1"/>
    </source>
</evidence>
<evidence type="ECO:0000256" key="1">
    <source>
        <dbReference type="SAM" id="MobiDB-lite"/>
    </source>
</evidence>
<dbReference type="Proteomes" id="UP001530400">
    <property type="component" value="Unassembled WGS sequence"/>
</dbReference>
<name>A0ABD3NMP9_9STRA</name>
<proteinExistence type="predicted"/>
<gene>
    <name evidence="2" type="ORF">ACHAWO_010189</name>
</gene>
<feature type="compositionally biased region" description="Basic and acidic residues" evidence="1">
    <location>
        <begin position="29"/>
        <end position="42"/>
    </location>
</feature>
<keyword evidence="3" id="KW-1185">Reference proteome</keyword>
<feature type="compositionally biased region" description="Low complexity" evidence="1">
    <location>
        <begin position="64"/>
        <end position="75"/>
    </location>
</feature>
<reference evidence="2 3" key="1">
    <citation type="submission" date="2024-10" db="EMBL/GenBank/DDBJ databases">
        <title>Updated reference genomes for cyclostephanoid diatoms.</title>
        <authorList>
            <person name="Roberts W.R."/>
            <person name="Alverson A.J."/>
        </authorList>
    </citation>
    <scope>NUCLEOTIDE SEQUENCE [LARGE SCALE GENOMIC DNA]</scope>
    <source>
        <strain evidence="2 3">AJA010-31</strain>
    </source>
</reference>
<dbReference type="EMBL" id="JALLPJ020001122">
    <property type="protein sequence ID" value="KAL3776031.1"/>
    <property type="molecule type" value="Genomic_DNA"/>
</dbReference>
<evidence type="ECO:0000313" key="3">
    <source>
        <dbReference type="Proteomes" id="UP001530400"/>
    </source>
</evidence>
<sequence length="190" mass="21703">MGRQSTLKEAILECTREEIRRTLFELVGKHPDGRSSSYHRDSLPAASKRRTSRPPNAEQLHRTSSSPKVLSSSPLFQQQGRFKPSRQVQVRLPLEVDVPKNAKHQLERSTSIILEKSLDILTKAGRRLSKFKLDETDNHEDSGVIEPLSRTTEIETRDRRSWPETHRFVARACETAITRYISPIGISTPH</sequence>
<protein>
    <submittedName>
        <fullName evidence="2">Uncharacterized protein</fullName>
    </submittedName>
</protein>
<accession>A0ABD3NMP9</accession>